<reference evidence="7 8" key="1">
    <citation type="submission" date="2019-08" db="EMBL/GenBank/DDBJ databases">
        <title>Complete genome sequence of Terriglobus albidus strain ORNL.</title>
        <authorList>
            <person name="Podar M."/>
        </authorList>
    </citation>
    <scope>NUCLEOTIDE SEQUENCE [LARGE SCALE GENOMIC DNA]</scope>
    <source>
        <strain evidence="7 8">ORNL</strain>
    </source>
</reference>
<gene>
    <name evidence="7" type="ORF">FTW19_05295</name>
</gene>
<evidence type="ECO:0000256" key="4">
    <source>
        <dbReference type="SAM" id="MobiDB-lite"/>
    </source>
</evidence>
<organism evidence="7 8">
    <name type="scientific">Terriglobus albidus</name>
    <dbReference type="NCBI Taxonomy" id="1592106"/>
    <lineage>
        <taxon>Bacteria</taxon>
        <taxon>Pseudomonadati</taxon>
        <taxon>Acidobacteriota</taxon>
        <taxon>Terriglobia</taxon>
        <taxon>Terriglobales</taxon>
        <taxon>Acidobacteriaceae</taxon>
        <taxon>Terriglobus</taxon>
    </lineage>
</organism>
<feature type="signal peptide" evidence="5">
    <location>
        <begin position="1"/>
        <end position="22"/>
    </location>
</feature>
<dbReference type="Gene3D" id="2.60.40.1120">
    <property type="entry name" value="Carboxypeptidase-like, regulatory domain"/>
    <property type="match status" value="1"/>
</dbReference>
<keyword evidence="5" id="KW-0732">Signal</keyword>
<dbReference type="GO" id="GO:0009279">
    <property type="term" value="C:cell outer membrane"/>
    <property type="evidence" value="ECO:0007669"/>
    <property type="project" value="UniProtKB-SubCell"/>
</dbReference>
<dbReference type="Proteomes" id="UP000321820">
    <property type="component" value="Chromosome"/>
</dbReference>
<dbReference type="SUPFAM" id="SSF56935">
    <property type="entry name" value="Porins"/>
    <property type="match status" value="1"/>
</dbReference>
<protein>
    <submittedName>
        <fullName evidence="7">TonB-dependent receptor</fullName>
    </submittedName>
</protein>
<dbReference type="AlphaFoldDB" id="A0A5B9E8M7"/>
<evidence type="ECO:0000256" key="1">
    <source>
        <dbReference type="ARBA" id="ARBA00004442"/>
    </source>
</evidence>
<evidence type="ECO:0000256" key="3">
    <source>
        <dbReference type="ARBA" id="ARBA00023237"/>
    </source>
</evidence>
<feature type="compositionally biased region" description="Polar residues" evidence="4">
    <location>
        <begin position="799"/>
        <end position="810"/>
    </location>
</feature>
<evidence type="ECO:0000313" key="7">
    <source>
        <dbReference type="EMBL" id="QEE27475.1"/>
    </source>
</evidence>
<proteinExistence type="predicted"/>
<dbReference type="InterPro" id="IPR036942">
    <property type="entry name" value="Beta-barrel_TonB_sf"/>
</dbReference>
<dbReference type="InterPro" id="IPR057601">
    <property type="entry name" value="Oar-like_b-barrel"/>
</dbReference>
<feature type="chain" id="PRO_5022948341" evidence="5">
    <location>
        <begin position="23"/>
        <end position="1016"/>
    </location>
</feature>
<dbReference type="EMBL" id="CP042806">
    <property type="protein sequence ID" value="QEE27475.1"/>
    <property type="molecule type" value="Genomic_DNA"/>
</dbReference>
<dbReference type="SUPFAM" id="SSF49452">
    <property type="entry name" value="Starch-binding domain-like"/>
    <property type="match status" value="1"/>
</dbReference>
<dbReference type="GO" id="GO:0030246">
    <property type="term" value="F:carbohydrate binding"/>
    <property type="evidence" value="ECO:0007669"/>
    <property type="project" value="InterPro"/>
</dbReference>
<sequence>MTLIRTLRSLCAYVLFPCAAFAAEQRGQVLYGGFPVPGAVITATHAGTTVTAVTDEQGFYTLSNIADGAWAIRISKPAFTTMTQEVNVTSTATDATKFEMKLMPLAEIHAQPADQPIAPVITAALPAPAKKGSDSKDEAAAAPPPPATQEARNNDGLLINGSVNNGASSPFAQFAAIGNRRNNRRSLYNGGIGIMSFGNAIFDAKPYSLTGLDVPKPSYYNFTGLATLGGPLRIPHLTNRNNAPTFFLAYQWTRDSNANSSSALVPTQAQRNGDLSSVATSIINPATGLPYANNQVPVSSQAASLLQFYPLPNLSGSTRYNYQTTLLNSSHKDALQTRVDKTVNRKNQVYGNLNFQSIRSSSNTVFQFTDRQKNFGLAGGVNWSHRINGRWSFNVGYKFARQTQRTTAYFQGRTNVSGNAGISGNNQDPFNYGPPTLSFASGITPLTDGIPAYNRNQTQTATGAVQWNRGRHNLTFGGEYRRQQFNYFTQENPRGSFGFTGTATGNDLAGFLLGVPDTSTLATGNPDKYFRQNVFRAYIDDDFRMTPTFTVKAGVSWEYGAPITELKDRMVNLDILPDFSAVSQVLASSPTGSLTGQHYPDSLIRPFRKAFQPRIGVAWRPIPASSVVVRAGYGIYFDSSVYQTTALKLAQQAPLSRSLSVQRSSTCPITLANGFQNCAGITSNTFAVDPRFRAGYVQDWQLAIQRDLPFSLQLTATYNGLKGTHAAQQILPNTYAYGGADLCPSCPNGFTYLTSGGNSTRHAGQVQLRRRLHNGFTASLDYTYANAIDNASFLGGQNASSGTGATSQNPFAVPAPTTKNDTTVAQNWRDLQAERGRSAFNQRHTLSLTAQYTTGMGVGGGTLMNGKAGTAFKEWTVLGQIMLNSGEPQTPIYPVATPGTGVSNNLRAQLTGADVYAAPAGLHLNPAAFTTPAAGTFGNAGRNSITGPGQFRLNASLARTFRLKSDMNLDIRADVTNALNHVAFTRWNTTLTSTQFGLPATWNGMRTVQFVSRLRF</sequence>
<dbReference type="Gene3D" id="2.40.170.20">
    <property type="entry name" value="TonB-dependent receptor, beta-barrel domain"/>
    <property type="match status" value="1"/>
</dbReference>
<dbReference type="KEGG" id="talb:FTW19_05295"/>
<dbReference type="RefSeq" id="WP_147646666.1">
    <property type="nucleotide sequence ID" value="NZ_CP042806.1"/>
</dbReference>
<comment type="subcellular location">
    <subcellularLocation>
        <location evidence="1">Cell outer membrane</location>
    </subcellularLocation>
</comment>
<evidence type="ECO:0000313" key="8">
    <source>
        <dbReference type="Proteomes" id="UP000321820"/>
    </source>
</evidence>
<accession>A0A5B9E8M7</accession>
<feature type="domain" description="TonB-dependent transporter Oar-like beta-barrel" evidence="6">
    <location>
        <begin position="198"/>
        <end position="1009"/>
    </location>
</feature>
<keyword evidence="7" id="KW-0675">Receptor</keyword>
<name>A0A5B9E8M7_9BACT</name>
<feature type="region of interest" description="Disordered" evidence="4">
    <location>
        <begin position="128"/>
        <end position="154"/>
    </location>
</feature>
<keyword evidence="2" id="KW-0472">Membrane</keyword>
<dbReference type="InterPro" id="IPR013784">
    <property type="entry name" value="Carb-bd-like_fold"/>
</dbReference>
<feature type="region of interest" description="Disordered" evidence="4">
    <location>
        <begin position="799"/>
        <end position="819"/>
    </location>
</feature>
<evidence type="ECO:0000259" key="6">
    <source>
        <dbReference type="Pfam" id="PF25183"/>
    </source>
</evidence>
<dbReference type="Pfam" id="PF25183">
    <property type="entry name" value="OMP_b-brl_4"/>
    <property type="match status" value="1"/>
</dbReference>
<evidence type="ECO:0000256" key="5">
    <source>
        <dbReference type="SAM" id="SignalP"/>
    </source>
</evidence>
<keyword evidence="3" id="KW-0998">Cell outer membrane</keyword>
<evidence type="ECO:0000256" key="2">
    <source>
        <dbReference type="ARBA" id="ARBA00023136"/>
    </source>
</evidence>
<dbReference type="OrthoDB" id="97893at2"/>
<dbReference type="Pfam" id="PF13620">
    <property type="entry name" value="CarboxypepD_reg"/>
    <property type="match status" value="1"/>
</dbReference>
<keyword evidence="8" id="KW-1185">Reference proteome</keyword>